<dbReference type="PANTHER" id="PTHR42879">
    <property type="entry name" value="3-OXOACYL-(ACYL-CARRIER-PROTEIN) REDUCTASE"/>
    <property type="match status" value="1"/>
</dbReference>
<dbReference type="PANTHER" id="PTHR42879:SF2">
    <property type="entry name" value="3-OXOACYL-[ACYL-CARRIER-PROTEIN] REDUCTASE FABG"/>
    <property type="match status" value="1"/>
</dbReference>
<dbReference type="Gene3D" id="3.40.50.720">
    <property type="entry name" value="NAD(P)-binding Rossmann-like Domain"/>
    <property type="match status" value="2"/>
</dbReference>
<comment type="catalytic activity">
    <reaction evidence="5">
        <text>a (3R)-hydroxyacyl-[ACP] + NADP(+) = a 3-oxoacyl-[ACP] + NADPH + H(+)</text>
        <dbReference type="Rhea" id="RHEA:17397"/>
        <dbReference type="Rhea" id="RHEA-COMP:9916"/>
        <dbReference type="Rhea" id="RHEA-COMP:9945"/>
        <dbReference type="ChEBI" id="CHEBI:15378"/>
        <dbReference type="ChEBI" id="CHEBI:57783"/>
        <dbReference type="ChEBI" id="CHEBI:58349"/>
        <dbReference type="ChEBI" id="CHEBI:78776"/>
        <dbReference type="ChEBI" id="CHEBI:78827"/>
        <dbReference type="EC" id="1.1.1.100"/>
    </reaction>
    <physiologicalReaction direction="right-to-left" evidence="5">
        <dbReference type="Rhea" id="RHEA:17399"/>
    </physiologicalReaction>
</comment>
<comment type="similarity">
    <text evidence="2 6">Belongs to the short-chain dehydrogenases/reductases (SDR) family.</text>
</comment>
<dbReference type="Proteomes" id="UP000028504">
    <property type="component" value="Chromosome"/>
</dbReference>
<dbReference type="SUPFAM" id="SSF51735">
    <property type="entry name" value="NAD(P)-binding Rossmann-fold domains"/>
    <property type="match status" value="1"/>
</dbReference>
<feature type="domain" description="Ketoreductase" evidence="7">
    <location>
        <begin position="201"/>
        <end position="383"/>
    </location>
</feature>
<dbReference type="GO" id="GO:0004316">
    <property type="term" value="F:3-oxoacyl-[acyl-carrier-protein] reductase (NADPH) activity"/>
    <property type="evidence" value="ECO:0007669"/>
    <property type="project" value="UniProtKB-EC"/>
</dbReference>
<dbReference type="NCBIfam" id="NF006110">
    <property type="entry name" value="PRK08261.1"/>
    <property type="match status" value="1"/>
</dbReference>
<keyword evidence="3" id="KW-0134">Cell wall</keyword>
<evidence type="ECO:0000259" key="7">
    <source>
        <dbReference type="SMART" id="SM00822"/>
    </source>
</evidence>
<dbReference type="EMBL" id="CP008944">
    <property type="protein sequence ID" value="AIG63414.1"/>
    <property type="molecule type" value="Genomic_DNA"/>
</dbReference>
<dbReference type="InterPro" id="IPR036291">
    <property type="entry name" value="NAD(P)-bd_dom_sf"/>
</dbReference>
<evidence type="ECO:0000256" key="5">
    <source>
        <dbReference type="ARBA" id="ARBA00047400"/>
    </source>
</evidence>
<gene>
    <name evidence="8" type="primary">fabG</name>
    <name evidence="8" type="ORF">CATYP_00380</name>
</gene>
<dbReference type="PRINTS" id="PR00080">
    <property type="entry name" value="SDRFAMILY"/>
</dbReference>
<reference evidence="8 9" key="1">
    <citation type="submission" date="2014-07" db="EMBL/GenBank/DDBJ databases">
        <title>Complete genome sequence of Corynebacterium atypicum DSM 44849: identifiction of the mycolic acid biosynthesis genes.</title>
        <authorList>
            <person name="Tippelt A."/>
            <person name="Mollmann S."/>
            <person name="Albersmeier A."/>
            <person name="Jaenicke S."/>
            <person name="Ruckert C."/>
            <person name="Tauch A."/>
        </authorList>
    </citation>
    <scope>NUCLEOTIDE SEQUENCE [LARGE SCALE GENOMIC DNA]</scope>
    <source>
        <strain evidence="8 9">R2070</strain>
    </source>
</reference>
<dbReference type="Pfam" id="PF00106">
    <property type="entry name" value="adh_short"/>
    <property type="match status" value="1"/>
</dbReference>
<dbReference type="InterPro" id="IPR050259">
    <property type="entry name" value="SDR"/>
</dbReference>
<protein>
    <recommendedName>
        <fullName evidence="4">3-oxoacyl-[acyl-carrier-protein] reductase MabA</fullName>
    </recommendedName>
</protein>
<dbReference type="InterPro" id="IPR002347">
    <property type="entry name" value="SDR_fam"/>
</dbReference>
<comment type="subcellular location">
    <subcellularLocation>
        <location evidence="1">Secreted</location>
        <location evidence="1">Cell wall</location>
    </subcellularLocation>
</comment>
<dbReference type="PRINTS" id="PR00081">
    <property type="entry name" value="GDHRDH"/>
</dbReference>
<name>A0ABN4DAR9_9CORY</name>
<keyword evidence="8" id="KW-0560">Oxidoreductase</keyword>
<accession>A0ABN4DAR9</accession>
<keyword evidence="9" id="KW-1185">Reference proteome</keyword>
<dbReference type="SMART" id="SM00822">
    <property type="entry name" value="PKS_KR"/>
    <property type="match status" value="1"/>
</dbReference>
<keyword evidence="3" id="KW-0964">Secreted</keyword>
<evidence type="ECO:0000256" key="2">
    <source>
        <dbReference type="ARBA" id="ARBA00006484"/>
    </source>
</evidence>
<evidence type="ECO:0000313" key="9">
    <source>
        <dbReference type="Proteomes" id="UP000028504"/>
    </source>
</evidence>
<evidence type="ECO:0000256" key="1">
    <source>
        <dbReference type="ARBA" id="ARBA00004191"/>
    </source>
</evidence>
<evidence type="ECO:0000256" key="6">
    <source>
        <dbReference type="RuleBase" id="RU000363"/>
    </source>
</evidence>
<evidence type="ECO:0000256" key="4">
    <source>
        <dbReference type="ARBA" id="ARBA00040781"/>
    </source>
</evidence>
<proteinExistence type="inferred from homology"/>
<evidence type="ECO:0000313" key="8">
    <source>
        <dbReference type="EMBL" id="AIG63414.1"/>
    </source>
</evidence>
<evidence type="ECO:0000256" key="3">
    <source>
        <dbReference type="ARBA" id="ARBA00022512"/>
    </source>
</evidence>
<dbReference type="InterPro" id="IPR057326">
    <property type="entry name" value="KR_dom"/>
</dbReference>
<organism evidence="8 9">
    <name type="scientific">Corynebacterium atypicum</name>
    <dbReference type="NCBI Taxonomy" id="191610"/>
    <lineage>
        <taxon>Bacteria</taxon>
        <taxon>Bacillati</taxon>
        <taxon>Actinomycetota</taxon>
        <taxon>Actinomycetes</taxon>
        <taxon>Mycobacteriales</taxon>
        <taxon>Corynebacteriaceae</taxon>
        <taxon>Corynebacterium</taxon>
    </lineage>
</organism>
<sequence>MLEAAINSPLAAKAGIPQGEPLRRFQPGEPLLCGPVVLGGSGRLLSRLRDTLGPDYQFLDAQADSRRAARVFDATGITRPEQLYQLYEFFHPQLRKLLPCARVVVLGAHPEAVSDVDERVAQRALEGFSRSLAKELRRGATAQLVYTDPQLHAQDGSLDQLASTLRFVLSGKSAFVDAQVIRVGTQAPQLPENWEKPLAGQVAVVTGAARGIGATIAEVLARDGARVICVDVPAAGEGLAQTANRTKGTALPLDVTSPDAAETIASNAEKRYGGQVDIIVHNAGVTRDKLLANMNEGQWNLVQSINLVAPVRITEKLLELGALSDAARVIGVSSMAGIAGNRGQTNYATTKAGVIGLVDALKERFAGTGRTINAVAPGFIETAMTAAMPFGPREVGRRLNSLNQGGQTIDVAETIAYFAAPASAAVSGNTVRVCGQNLLGA</sequence>